<protein>
    <submittedName>
        <fullName evidence="1">STAS/SEC14 domain-containing protein</fullName>
    </submittedName>
</protein>
<dbReference type="Proteomes" id="UP001210865">
    <property type="component" value="Chromosome"/>
</dbReference>
<accession>A0ABY7NT98</accession>
<gene>
    <name evidence="1" type="ORF">PBT88_07950</name>
</gene>
<evidence type="ECO:0000313" key="1">
    <source>
        <dbReference type="EMBL" id="WBO24030.1"/>
    </source>
</evidence>
<evidence type="ECO:0000313" key="2">
    <source>
        <dbReference type="Proteomes" id="UP001210865"/>
    </source>
</evidence>
<organism evidence="1 2">
    <name type="scientific">Sphingomonas abietis</name>
    <dbReference type="NCBI Taxonomy" id="3012344"/>
    <lineage>
        <taxon>Bacteria</taxon>
        <taxon>Pseudomonadati</taxon>
        <taxon>Pseudomonadota</taxon>
        <taxon>Alphaproteobacteria</taxon>
        <taxon>Sphingomonadales</taxon>
        <taxon>Sphingomonadaceae</taxon>
        <taxon>Sphingomonas</taxon>
    </lineage>
</organism>
<dbReference type="EMBL" id="CP115174">
    <property type="protein sequence ID" value="WBO24030.1"/>
    <property type="molecule type" value="Genomic_DNA"/>
</dbReference>
<name>A0ABY7NT98_9SPHN</name>
<dbReference type="RefSeq" id="WP_270078659.1">
    <property type="nucleotide sequence ID" value="NZ_CP115174.1"/>
</dbReference>
<keyword evidence="2" id="KW-1185">Reference proteome</keyword>
<reference evidence="1 2" key="1">
    <citation type="submission" date="2022-12" db="EMBL/GenBank/DDBJ databases">
        <title>Sphingomonas abieness sp. nov., an endophytic bacterium isolated from Abies koreana.</title>
        <authorList>
            <person name="Jiang L."/>
            <person name="Lee J."/>
        </authorList>
    </citation>
    <scope>NUCLEOTIDE SEQUENCE [LARGE SCALE GENOMIC DNA]</scope>
    <source>
        <strain evidence="2">PAMB 00755</strain>
    </source>
</reference>
<sequence>MYSIRYIPEQMLLDIRWYDRFSDEEVVDYALAVKREFLRHHIRTGYLLRIDMSASGAQPDEALPVFRENFQWFPKARRIAIIVADGETRQQVQGEMRQSYLRIFDDAEAGLTWLLESEIEFVADDDAGGPIDPAAG</sequence>
<proteinExistence type="predicted"/>